<reference evidence="5" key="1">
    <citation type="submission" date="2022-01" db="UniProtKB">
        <authorList>
            <consortium name="EnsemblMetazoa"/>
        </authorList>
    </citation>
    <scope>IDENTIFICATION</scope>
</reference>
<proteinExistence type="predicted"/>
<keyword evidence="6" id="KW-1185">Reference proteome</keyword>
<feature type="signal peptide" evidence="3">
    <location>
        <begin position="1"/>
        <end position="16"/>
    </location>
</feature>
<evidence type="ECO:0000313" key="5">
    <source>
        <dbReference type="EnsemblMetazoa" id="XP_014240141.1"/>
    </source>
</evidence>
<dbReference type="OrthoDB" id="8950604at2759"/>
<dbReference type="Gene3D" id="3.10.100.10">
    <property type="entry name" value="Mannose-Binding Protein A, subunit A"/>
    <property type="match status" value="1"/>
</dbReference>
<dbReference type="OMA" id="NKVKYIW"/>
<evidence type="ECO:0000313" key="6">
    <source>
        <dbReference type="Proteomes" id="UP000494040"/>
    </source>
</evidence>
<dbReference type="RefSeq" id="XP_014240141.1">
    <property type="nucleotide sequence ID" value="XM_014384655.2"/>
</dbReference>
<dbReference type="InterPro" id="IPR018378">
    <property type="entry name" value="C-type_lectin_CS"/>
</dbReference>
<dbReference type="SMART" id="SM00034">
    <property type="entry name" value="CLECT"/>
    <property type="match status" value="1"/>
</dbReference>
<dbReference type="CDD" id="cd00037">
    <property type="entry name" value="CLECT"/>
    <property type="match status" value="1"/>
</dbReference>
<keyword evidence="3" id="KW-0732">Signal</keyword>
<evidence type="ECO:0000256" key="2">
    <source>
        <dbReference type="SAM" id="MobiDB-lite"/>
    </source>
</evidence>
<dbReference type="SUPFAM" id="SSF56436">
    <property type="entry name" value="C-type lectin-like"/>
    <property type="match status" value="1"/>
</dbReference>
<evidence type="ECO:0000256" key="1">
    <source>
        <dbReference type="ARBA" id="ARBA00023157"/>
    </source>
</evidence>
<dbReference type="PROSITE" id="PS50041">
    <property type="entry name" value="C_TYPE_LECTIN_2"/>
    <property type="match status" value="1"/>
</dbReference>
<feature type="chain" id="PRO_5035315573" description="C-type lectin domain-containing protein" evidence="3">
    <location>
        <begin position="17"/>
        <end position="216"/>
    </location>
</feature>
<feature type="domain" description="C-type lectin" evidence="4">
    <location>
        <begin position="41"/>
        <end position="198"/>
    </location>
</feature>
<dbReference type="KEGG" id="clec:106661352"/>
<dbReference type="AlphaFoldDB" id="A0A8I6TBA4"/>
<keyword evidence="1" id="KW-1015">Disulfide bond</keyword>
<dbReference type="InterPro" id="IPR016186">
    <property type="entry name" value="C-type_lectin-like/link_sf"/>
</dbReference>
<dbReference type="PROSITE" id="PS00615">
    <property type="entry name" value="C_TYPE_LECTIN_1"/>
    <property type="match status" value="1"/>
</dbReference>
<organism evidence="5 6">
    <name type="scientific">Cimex lectularius</name>
    <name type="common">Bed bug</name>
    <name type="synonym">Acanthia lectularia</name>
    <dbReference type="NCBI Taxonomy" id="79782"/>
    <lineage>
        <taxon>Eukaryota</taxon>
        <taxon>Metazoa</taxon>
        <taxon>Ecdysozoa</taxon>
        <taxon>Arthropoda</taxon>
        <taxon>Hexapoda</taxon>
        <taxon>Insecta</taxon>
        <taxon>Pterygota</taxon>
        <taxon>Neoptera</taxon>
        <taxon>Paraneoptera</taxon>
        <taxon>Hemiptera</taxon>
        <taxon>Heteroptera</taxon>
        <taxon>Panheteroptera</taxon>
        <taxon>Cimicomorpha</taxon>
        <taxon>Cimicidae</taxon>
        <taxon>Cimex</taxon>
    </lineage>
</organism>
<evidence type="ECO:0000259" key="4">
    <source>
        <dbReference type="PROSITE" id="PS50041"/>
    </source>
</evidence>
<dbReference type="Proteomes" id="UP000494040">
    <property type="component" value="Unassembled WGS sequence"/>
</dbReference>
<evidence type="ECO:0000256" key="3">
    <source>
        <dbReference type="SAM" id="SignalP"/>
    </source>
</evidence>
<dbReference type="PANTHER" id="PTHR21407:SF3">
    <property type="entry name" value="LD12305P"/>
    <property type="match status" value="1"/>
</dbReference>
<sequence length="216" mass="24914">MIRIALIAVFIGAVAAQFPNGRRLEPPVPALCAQRKVHETHDGKGYFFSWKDPATAGQEEDWLGVRNWCRQRCMDSVSLQTSSENEYIKDHLRQDKIKYIWTSGRVCDFKGCDREDLQPNRVNGWFWTSDLQKLPPTTDRSQNDWSESGGLKKPQPDNREELQNGAPENCLALLNNFYGDGTHWHDVACHHRKPFVCEDSEALLKYVQYHNPNLQL</sequence>
<dbReference type="InterPro" id="IPR016187">
    <property type="entry name" value="CTDL_fold"/>
</dbReference>
<feature type="region of interest" description="Disordered" evidence="2">
    <location>
        <begin position="133"/>
        <end position="163"/>
    </location>
</feature>
<dbReference type="EnsemblMetazoa" id="XM_014384655.2">
    <property type="protein sequence ID" value="XP_014240141.1"/>
    <property type="gene ID" value="LOC106661352"/>
</dbReference>
<accession>A0A8I6TBA4</accession>
<dbReference type="PANTHER" id="PTHR21407">
    <property type="entry name" value="RE43931P-RELATED"/>
    <property type="match status" value="1"/>
</dbReference>
<name>A0A8I6TBA4_CIMLE</name>
<dbReference type="InterPro" id="IPR001304">
    <property type="entry name" value="C-type_lectin-like"/>
</dbReference>
<protein>
    <recommendedName>
        <fullName evidence="4">C-type lectin domain-containing protein</fullName>
    </recommendedName>
</protein>
<dbReference type="GeneID" id="106661352"/>